<evidence type="ECO:0000313" key="1">
    <source>
        <dbReference type="EMBL" id="VAX26944.1"/>
    </source>
</evidence>
<protein>
    <submittedName>
        <fullName evidence="1">Uncharacterized protein</fullName>
    </submittedName>
</protein>
<dbReference type="EMBL" id="UOGH01000016">
    <property type="protein sequence ID" value="VAX26944.1"/>
    <property type="molecule type" value="Genomic_DNA"/>
</dbReference>
<accession>A0A3B1CSQ5</accession>
<proteinExistence type="predicted"/>
<dbReference type="AlphaFoldDB" id="A0A3B1CSQ5"/>
<reference evidence="1" key="1">
    <citation type="submission" date="2018-06" db="EMBL/GenBank/DDBJ databases">
        <authorList>
            <person name="Zhirakovskaya E."/>
        </authorList>
    </citation>
    <scope>NUCLEOTIDE SEQUENCE</scope>
</reference>
<organism evidence="1">
    <name type="scientific">hydrothermal vent metagenome</name>
    <dbReference type="NCBI Taxonomy" id="652676"/>
    <lineage>
        <taxon>unclassified sequences</taxon>
        <taxon>metagenomes</taxon>
        <taxon>ecological metagenomes</taxon>
    </lineage>
</organism>
<name>A0A3B1CSQ5_9ZZZZ</name>
<sequence length="87" mass="10791">MKALTLLAKRIRETRNLFRYKTRCKYLKTELEHVKTFYDEKLQEMSLILQYKSHELERRVSELEEYRRETQHLLKILDSLESEKRTN</sequence>
<gene>
    <name evidence="1" type="ORF">MNBD_NITROSPIRAE02-556</name>
</gene>